<sequence length="100" mass="9777">MLKKTAFVATAAAGLMMLGSPAFATTGGDDGHGDGSGQVGLVNVNDVLNDNNVGVCDNKVNVLGVQATDALNGLGIPLLSPGGATEAESTAPDICAVQGH</sequence>
<evidence type="ECO:0000256" key="1">
    <source>
        <dbReference type="SAM" id="SignalP"/>
    </source>
</evidence>
<feature type="chain" id="PRO_5016021917" description="Secreted protein" evidence="1">
    <location>
        <begin position="25"/>
        <end position="100"/>
    </location>
</feature>
<dbReference type="Proteomes" id="UP000249915">
    <property type="component" value="Unassembled WGS sequence"/>
</dbReference>
<organism evidence="2 3">
    <name type="scientific">Prauserella muralis</name>
    <dbReference type="NCBI Taxonomy" id="588067"/>
    <lineage>
        <taxon>Bacteria</taxon>
        <taxon>Bacillati</taxon>
        <taxon>Actinomycetota</taxon>
        <taxon>Actinomycetes</taxon>
        <taxon>Pseudonocardiales</taxon>
        <taxon>Pseudonocardiaceae</taxon>
        <taxon>Prauserella</taxon>
    </lineage>
</organism>
<keyword evidence="3" id="KW-1185">Reference proteome</keyword>
<proteinExistence type="predicted"/>
<keyword evidence="1" id="KW-0732">Signal</keyword>
<gene>
    <name evidence="2" type="ORF">BAY60_00235</name>
</gene>
<evidence type="ECO:0000313" key="2">
    <source>
        <dbReference type="EMBL" id="PXY30904.1"/>
    </source>
</evidence>
<reference evidence="2 3" key="1">
    <citation type="submission" date="2016-07" db="EMBL/GenBank/DDBJ databases">
        <title>Draft genome sequence of Prauserella muralis DSM 45305, isolated from a mould-covered wall in an indoor environment.</title>
        <authorList>
            <person name="Ruckert C."/>
            <person name="Albersmeier A."/>
            <person name="Jiang C.-L."/>
            <person name="Jiang Y."/>
            <person name="Kalinowski J."/>
            <person name="Schneider O."/>
            <person name="Winkler A."/>
            <person name="Zotchev S.B."/>
        </authorList>
    </citation>
    <scope>NUCLEOTIDE SEQUENCE [LARGE SCALE GENOMIC DNA]</scope>
    <source>
        <strain evidence="2 3">DSM 45305</strain>
    </source>
</reference>
<accession>A0A2V4B6H3</accession>
<dbReference type="AlphaFoldDB" id="A0A2V4B6H3"/>
<protein>
    <recommendedName>
        <fullName evidence="4">Secreted protein</fullName>
    </recommendedName>
</protein>
<dbReference type="RefSeq" id="WP_112278927.1">
    <property type="nucleotide sequence ID" value="NZ_MASW01000001.1"/>
</dbReference>
<dbReference type="OrthoDB" id="3627717at2"/>
<name>A0A2V4B6H3_9PSEU</name>
<dbReference type="EMBL" id="MASW01000001">
    <property type="protein sequence ID" value="PXY30904.1"/>
    <property type="molecule type" value="Genomic_DNA"/>
</dbReference>
<evidence type="ECO:0008006" key="4">
    <source>
        <dbReference type="Google" id="ProtNLM"/>
    </source>
</evidence>
<evidence type="ECO:0000313" key="3">
    <source>
        <dbReference type="Proteomes" id="UP000249915"/>
    </source>
</evidence>
<comment type="caution">
    <text evidence="2">The sequence shown here is derived from an EMBL/GenBank/DDBJ whole genome shotgun (WGS) entry which is preliminary data.</text>
</comment>
<feature type="signal peptide" evidence="1">
    <location>
        <begin position="1"/>
        <end position="24"/>
    </location>
</feature>